<sequence length="150" mass="17336">MEVLELWEKFVTMHPEAKDSTYEVWAFGSNPSMADSLLALVLEGKKTGTCSAKKLFDYDDEPLPKEKEYSIILDGKSQPKAVIQTITVDEIAFCDVPADFAYLEGEDDRSLAQWRYAHLNYFQEVFHTYGLTFTEKEILYCETFRVCYRA</sequence>
<dbReference type="Gene3D" id="3.10.400.10">
    <property type="entry name" value="Sulfate adenylyltransferase"/>
    <property type="match status" value="1"/>
</dbReference>
<dbReference type="CDD" id="cd06553">
    <property type="entry name" value="ASCH_Ef3133_like"/>
    <property type="match status" value="1"/>
</dbReference>
<dbReference type="PANTHER" id="PTHR39203:SF1">
    <property type="entry name" value="CYTOPLASMIC PROTEIN"/>
    <property type="match status" value="1"/>
</dbReference>
<proteinExistence type="predicted"/>
<dbReference type="InterPro" id="IPR009326">
    <property type="entry name" value="DUF984"/>
</dbReference>
<dbReference type="InterPro" id="IPR015947">
    <property type="entry name" value="PUA-like_sf"/>
</dbReference>
<dbReference type="EMBL" id="UGIF01000002">
    <property type="protein sequence ID" value="STP30201.1"/>
    <property type="molecule type" value="Genomic_DNA"/>
</dbReference>
<dbReference type="SUPFAM" id="SSF88697">
    <property type="entry name" value="PUA domain-like"/>
    <property type="match status" value="1"/>
</dbReference>
<dbReference type="Pfam" id="PF04266">
    <property type="entry name" value="ASCH"/>
    <property type="match status" value="1"/>
</dbReference>
<evidence type="ECO:0000259" key="1">
    <source>
        <dbReference type="SMART" id="SM01022"/>
    </source>
</evidence>
<accession>A0A367CD77</accession>
<dbReference type="EMBL" id="LEPB01000004">
    <property type="protein sequence ID" value="RCA10607.1"/>
    <property type="molecule type" value="Genomic_DNA"/>
</dbReference>
<dbReference type="RefSeq" id="WP_073490767.1">
    <property type="nucleotide sequence ID" value="NZ_CABGIZ010000007.1"/>
</dbReference>
<evidence type="ECO:0000313" key="4">
    <source>
        <dbReference type="Proteomes" id="UP000252797"/>
    </source>
</evidence>
<dbReference type="GeneID" id="56744001"/>
<evidence type="ECO:0000313" key="2">
    <source>
        <dbReference type="EMBL" id="RCA10607.1"/>
    </source>
</evidence>
<dbReference type="AlphaFoldDB" id="A0A367CD77"/>
<name>A0A367CD77_9ENTE</name>
<dbReference type="Proteomes" id="UP000252797">
    <property type="component" value="Unassembled WGS sequence"/>
</dbReference>
<protein>
    <submittedName>
        <fullName evidence="3">ASCH domain protein</fullName>
    </submittedName>
</protein>
<reference evidence="2 4" key="1">
    <citation type="submission" date="2015-06" db="EMBL/GenBank/DDBJ databases">
        <title>The Genome Sequence of Enterococcus durans 4EA1.</title>
        <authorList>
            <consortium name="The Broad Institute Genomics Platform"/>
            <consortium name="The Broad Institute Genome Sequencing Center for Infectious Disease"/>
            <person name="Earl A.M."/>
            <person name="Van Tyne D."/>
            <person name="Lebreton F."/>
            <person name="Saavedra J.T."/>
            <person name="Gilmore M.S."/>
            <person name="Manson Mcguire A."/>
            <person name="Clock S."/>
            <person name="Crupain M."/>
            <person name="Rangan U."/>
            <person name="Young S."/>
            <person name="Abouelleil A."/>
            <person name="Cao P."/>
            <person name="Chapman S.B."/>
            <person name="Griggs A."/>
            <person name="Priest M."/>
            <person name="Shea T."/>
            <person name="Wortman J."/>
            <person name="Nusbaum C."/>
            <person name="Birren B."/>
        </authorList>
    </citation>
    <scope>NUCLEOTIDE SEQUENCE [LARGE SCALE GENOMIC DNA]</scope>
    <source>
        <strain evidence="2 4">4EA1</strain>
    </source>
</reference>
<evidence type="ECO:0000313" key="3">
    <source>
        <dbReference type="EMBL" id="STP30201.1"/>
    </source>
</evidence>
<dbReference type="PANTHER" id="PTHR39203">
    <property type="entry name" value="CYTOPLASMIC PROTEIN-RELATED"/>
    <property type="match status" value="1"/>
</dbReference>
<gene>
    <name evidence="2" type="ORF">EA71_01359</name>
    <name evidence="3" type="ORF">NCTC8129_02441</name>
</gene>
<dbReference type="SMART" id="SM01022">
    <property type="entry name" value="ASCH"/>
    <property type="match status" value="1"/>
</dbReference>
<feature type="domain" description="ASCH" evidence="1">
    <location>
        <begin position="25"/>
        <end position="148"/>
    </location>
</feature>
<evidence type="ECO:0000313" key="5">
    <source>
        <dbReference type="Proteomes" id="UP000254070"/>
    </source>
</evidence>
<dbReference type="PIRSF" id="PIRSF021320">
    <property type="entry name" value="DUF984"/>
    <property type="match status" value="1"/>
</dbReference>
<reference evidence="3 5" key="2">
    <citation type="submission" date="2018-06" db="EMBL/GenBank/DDBJ databases">
        <authorList>
            <consortium name="Pathogen Informatics"/>
            <person name="Doyle S."/>
        </authorList>
    </citation>
    <scope>NUCLEOTIDE SEQUENCE [LARGE SCALE GENOMIC DNA]</scope>
    <source>
        <strain evidence="3 5">NCTC8129</strain>
    </source>
</reference>
<dbReference type="InterPro" id="IPR007374">
    <property type="entry name" value="ASCH_domain"/>
</dbReference>
<organism evidence="2 4">
    <name type="scientific">Enterococcus durans</name>
    <dbReference type="NCBI Taxonomy" id="53345"/>
    <lineage>
        <taxon>Bacteria</taxon>
        <taxon>Bacillati</taxon>
        <taxon>Bacillota</taxon>
        <taxon>Bacilli</taxon>
        <taxon>Lactobacillales</taxon>
        <taxon>Enterococcaceae</taxon>
        <taxon>Enterococcus</taxon>
    </lineage>
</organism>
<dbReference type="Proteomes" id="UP000254070">
    <property type="component" value="Unassembled WGS sequence"/>
</dbReference>